<dbReference type="InterPro" id="IPR027022">
    <property type="entry name" value="ABC_permease_BceB-typ"/>
</dbReference>
<gene>
    <name evidence="8" type="ORF">JOC77_000535</name>
</gene>
<evidence type="ECO:0000256" key="5">
    <source>
        <dbReference type="ARBA" id="ARBA00023136"/>
    </source>
</evidence>
<dbReference type="PANTHER" id="PTHR46795:SF2">
    <property type="entry name" value="ABC TRANSPORTER, PERMEASE PROTEIN"/>
    <property type="match status" value="1"/>
</dbReference>
<dbReference type="Pfam" id="PF02687">
    <property type="entry name" value="FtsX"/>
    <property type="match status" value="1"/>
</dbReference>
<evidence type="ECO:0000259" key="7">
    <source>
        <dbReference type="Pfam" id="PF02687"/>
    </source>
</evidence>
<feature type="transmembrane region" description="Helical" evidence="6">
    <location>
        <begin position="103"/>
        <end position="126"/>
    </location>
</feature>
<evidence type="ECO:0000256" key="1">
    <source>
        <dbReference type="ARBA" id="ARBA00004651"/>
    </source>
</evidence>
<protein>
    <submittedName>
        <fullName evidence="8">ABC transport system permease protein</fullName>
    </submittedName>
</protein>
<proteinExistence type="inferred from homology"/>
<dbReference type="RefSeq" id="WP_204538141.1">
    <property type="nucleotide sequence ID" value="NZ_JAFBFI010000002.1"/>
</dbReference>
<feature type="transmembrane region" description="Helical" evidence="6">
    <location>
        <begin position="62"/>
        <end position="82"/>
    </location>
</feature>
<sequence>MTFLQFALNNIKRNARSYAAYMLSSSFSVMIFFSFAMFIFHPDVEKGYMVQTAKSGMLVAEYIIFFFSFFFIFYSISTFLKMRNKEFGVLMIHGMSKRQLNSLIFTENVLIGLFSILVGIGVGLIFGKLFFMLSGYAMGLKSLSMYIPWTAMILTIAAFMIMFVIVSFMTVLFVKSSEVIGLLKGSQKPKPEPKASLKLSILSAMTIGAGYYMAAIATMRTVAIFMLPVAFIVIVGTYFLFSQLSVYLLKMLKKNTSFYYKRTNMITLSSLVYRMKDNARMFFGVTIVTTVAFCAVGTVVSFTGTKKIEVLNAFPFAFQLTEYEGSDQKQKFESDLDKENVTYNKVETETKILPVTGASKKQAGFIKESIYNKAAKAVGYKTVSLKKGESAWIQSSYEATLDKKLPKSISIENGQTFTLKKPIDKSVYTQNVSASYSNYVIPDSDYSRLTTNQTNSITGYIVKDWEQTDSINEEKYNKKGKVELISRAEVFHMVKQMYNIMLFVGLFIGVVFYLSSVSFLYFRLFSDLEGDRKFYDAVSKIGLTDKEIKKVSSFQIGLLFFVPFVVAAIHTSVAYTALQEFFQASILGPSMLVIGCFFGVHTLYFLIIRSRYLAQLRGLSTFPE</sequence>
<keyword evidence="2 6" id="KW-1003">Cell membrane</keyword>
<dbReference type="InterPro" id="IPR052536">
    <property type="entry name" value="ABC-4_Integral_Memb_Prot"/>
</dbReference>
<reference evidence="8 9" key="1">
    <citation type="submission" date="2021-01" db="EMBL/GenBank/DDBJ databases">
        <title>Genomic Encyclopedia of Type Strains, Phase IV (KMG-IV): sequencing the most valuable type-strain genomes for metagenomic binning, comparative biology and taxonomic classification.</title>
        <authorList>
            <person name="Goeker M."/>
        </authorList>
    </citation>
    <scope>NUCLEOTIDE SEQUENCE [LARGE SCALE GENOMIC DNA]</scope>
    <source>
        <strain evidence="8 9">DSM 105482</strain>
    </source>
</reference>
<feature type="transmembrane region" description="Helical" evidence="6">
    <location>
        <begin position="20"/>
        <end position="42"/>
    </location>
</feature>
<keyword evidence="5 6" id="KW-0472">Membrane</keyword>
<feature type="transmembrane region" description="Helical" evidence="6">
    <location>
        <begin position="556"/>
        <end position="578"/>
    </location>
</feature>
<dbReference type="EMBL" id="JAFBFI010000002">
    <property type="protein sequence ID" value="MBM7691130.1"/>
    <property type="molecule type" value="Genomic_DNA"/>
</dbReference>
<feature type="transmembrane region" description="Helical" evidence="6">
    <location>
        <begin position="195"/>
        <end position="217"/>
    </location>
</feature>
<feature type="transmembrane region" description="Helical" evidence="6">
    <location>
        <begin position="500"/>
        <end position="522"/>
    </location>
</feature>
<keyword evidence="6" id="KW-0813">Transport</keyword>
<feature type="transmembrane region" description="Helical" evidence="6">
    <location>
        <begin position="584"/>
        <end position="607"/>
    </location>
</feature>
<feature type="transmembrane region" description="Helical" evidence="6">
    <location>
        <begin position="223"/>
        <end position="249"/>
    </location>
</feature>
<name>A0ABS2QD96_9BACI</name>
<evidence type="ECO:0000256" key="6">
    <source>
        <dbReference type="PIRNR" id="PIRNR018968"/>
    </source>
</evidence>
<evidence type="ECO:0000313" key="8">
    <source>
        <dbReference type="EMBL" id="MBM7691130.1"/>
    </source>
</evidence>
<dbReference type="Proteomes" id="UP000823486">
    <property type="component" value="Unassembled WGS sequence"/>
</dbReference>
<feature type="domain" description="ABC3 transporter permease C-terminal" evidence="7">
    <location>
        <begin position="62"/>
        <end position="176"/>
    </location>
</feature>
<evidence type="ECO:0000256" key="2">
    <source>
        <dbReference type="ARBA" id="ARBA00022475"/>
    </source>
</evidence>
<comment type="subcellular location">
    <subcellularLocation>
        <location evidence="1 6">Cell membrane</location>
        <topology evidence="1 6">Multi-pass membrane protein</topology>
    </subcellularLocation>
</comment>
<dbReference type="PIRSF" id="PIRSF018968">
    <property type="entry name" value="ABC_permease_BceB"/>
    <property type="match status" value="1"/>
</dbReference>
<evidence type="ECO:0000256" key="4">
    <source>
        <dbReference type="ARBA" id="ARBA00022989"/>
    </source>
</evidence>
<keyword evidence="3 6" id="KW-0812">Transmembrane</keyword>
<accession>A0ABS2QD96</accession>
<evidence type="ECO:0000256" key="3">
    <source>
        <dbReference type="ARBA" id="ARBA00022692"/>
    </source>
</evidence>
<feature type="transmembrane region" description="Helical" evidence="6">
    <location>
        <begin position="146"/>
        <end position="174"/>
    </location>
</feature>
<feature type="transmembrane region" description="Helical" evidence="6">
    <location>
        <begin position="281"/>
        <end position="302"/>
    </location>
</feature>
<evidence type="ECO:0000313" key="9">
    <source>
        <dbReference type="Proteomes" id="UP000823486"/>
    </source>
</evidence>
<comment type="similarity">
    <text evidence="6">Belongs to the ABC-4 integral membrane protein family.</text>
</comment>
<organism evidence="8 9">
    <name type="scientific">Peribacillus deserti</name>
    <dbReference type="NCBI Taxonomy" id="673318"/>
    <lineage>
        <taxon>Bacteria</taxon>
        <taxon>Bacillati</taxon>
        <taxon>Bacillota</taxon>
        <taxon>Bacilli</taxon>
        <taxon>Bacillales</taxon>
        <taxon>Bacillaceae</taxon>
        <taxon>Peribacillus</taxon>
    </lineage>
</organism>
<dbReference type="InterPro" id="IPR003838">
    <property type="entry name" value="ABC3_permease_C"/>
</dbReference>
<comment type="caution">
    <text evidence="8">The sequence shown here is derived from an EMBL/GenBank/DDBJ whole genome shotgun (WGS) entry which is preliminary data.</text>
</comment>
<keyword evidence="9" id="KW-1185">Reference proteome</keyword>
<keyword evidence="4 6" id="KW-1133">Transmembrane helix</keyword>
<dbReference type="PANTHER" id="PTHR46795">
    <property type="entry name" value="ABC TRANSPORTER PERMEASE-RELATED-RELATED"/>
    <property type="match status" value="1"/>
</dbReference>